<dbReference type="InterPro" id="IPR037523">
    <property type="entry name" value="VOC_core"/>
</dbReference>
<dbReference type="Pfam" id="PF13669">
    <property type="entry name" value="Glyoxalase_4"/>
    <property type="match status" value="1"/>
</dbReference>
<gene>
    <name evidence="2" type="ORF">GGR88_001454</name>
</gene>
<feature type="domain" description="VOC" evidence="1">
    <location>
        <begin position="6"/>
        <end position="144"/>
    </location>
</feature>
<proteinExistence type="predicted"/>
<reference evidence="2 3" key="1">
    <citation type="submission" date="2020-03" db="EMBL/GenBank/DDBJ databases">
        <title>Genomic Encyclopedia of Type Strains, Phase IV (KMG-IV): sequencing the most valuable type-strain genomes for metagenomic binning, comparative biology and taxonomic classification.</title>
        <authorList>
            <person name="Goeker M."/>
        </authorList>
    </citation>
    <scope>NUCLEOTIDE SEQUENCE [LARGE SCALE GENOMIC DNA]</scope>
    <source>
        <strain evidence="2 3">DSM 27651</strain>
    </source>
</reference>
<protein>
    <recommendedName>
        <fullName evidence="1">VOC domain-containing protein</fullName>
    </recommendedName>
</protein>
<name>A0ABX0XMQ4_9SPHN</name>
<dbReference type="InterPro" id="IPR029068">
    <property type="entry name" value="Glyas_Bleomycin-R_OHBP_Dase"/>
</dbReference>
<dbReference type="Proteomes" id="UP000734218">
    <property type="component" value="Unassembled WGS sequence"/>
</dbReference>
<dbReference type="SUPFAM" id="SSF54593">
    <property type="entry name" value="Glyoxalase/Bleomycin resistance protein/Dihydroxybiphenyl dioxygenase"/>
    <property type="match status" value="1"/>
</dbReference>
<evidence type="ECO:0000313" key="3">
    <source>
        <dbReference type="Proteomes" id="UP000734218"/>
    </source>
</evidence>
<dbReference type="RefSeq" id="WP_167953892.1">
    <property type="nucleotide sequence ID" value="NZ_JAATJE010000001.1"/>
</dbReference>
<dbReference type="PROSITE" id="PS51819">
    <property type="entry name" value="VOC"/>
    <property type="match status" value="1"/>
</dbReference>
<dbReference type="EMBL" id="JAATJE010000001">
    <property type="protein sequence ID" value="NJC33980.1"/>
    <property type="molecule type" value="Genomic_DNA"/>
</dbReference>
<sequence length="174" mass="18916">MIAHPPVEQMAWVVPDLTDACRAWHAALGIGPFLVSRNLPIADALHRGRPSATRFSTAVAQSGSVQIELIEQHDAEPSVYRDTVPAGATGFHHVAVVAADFDAECARQRSLGHAVASEGRVGDMRFAYFDATATIGHMIEVVEEKDGIRRFFNAVRRAADGWDQDPATLMRELG</sequence>
<comment type="caution">
    <text evidence="2">The sequence shown here is derived from an EMBL/GenBank/DDBJ whole genome shotgun (WGS) entry which is preliminary data.</text>
</comment>
<dbReference type="Gene3D" id="3.10.180.10">
    <property type="entry name" value="2,3-Dihydroxybiphenyl 1,2-Dioxygenase, domain 1"/>
    <property type="match status" value="1"/>
</dbReference>
<organism evidence="2 3">
    <name type="scientific">Sphingomonas jejuensis</name>
    <dbReference type="NCBI Taxonomy" id="904715"/>
    <lineage>
        <taxon>Bacteria</taxon>
        <taxon>Pseudomonadati</taxon>
        <taxon>Pseudomonadota</taxon>
        <taxon>Alphaproteobacteria</taxon>
        <taxon>Sphingomonadales</taxon>
        <taxon>Sphingomonadaceae</taxon>
        <taxon>Sphingomonas</taxon>
    </lineage>
</organism>
<evidence type="ECO:0000313" key="2">
    <source>
        <dbReference type="EMBL" id="NJC33980.1"/>
    </source>
</evidence>
<keyword evidence="3" id="KW-1185">Reference proteome</keyword>
<evidence type="ECO:0000259" key="1">
    <source>
        <dbReference type="PROSITE" id="PS51819"/>
    </source>
</evidence>
<accession>A0ABX0XMQ4</accession>